<accession>A0A814LL33</accession>
<protein>
    <submittedName>
        <fullName evidence="1">Uncharacterized protein</fullName>
    </submittedName>
</protein>
<keyword evidence="2" id="KW-1185">Reference proteome</keyword>
<dbReference type="EMBL" id="CAJNOC010005995">
    <property type="protein sequence ID" value="CAF1067323.1"/>
    <property type="molecule type" value="Genomic_DNA"/>
</dbReference>
<dbReference type="Proteomes" id="UP000663879">
    <property type="component" value="Unassembled WGS sequence"/>
</dbReference>
<proteinExistence type="predicted"/>
<comment type="caution">
    <text evidence="1">The sequence shown here is derived from an EMBL/GenBank/DDBJ whole genome shotgun (WGS) entry which is preliminary data.</text>
</comment>
<reference evidence="1" key="1">
    <citation type="submission" date="2021-02" db="EMBL/GenBank/DDBJ databases">
        <authorList>
            <person name="Nowell W R."/>
        </authorList>
    </citation>
    <scope>NUCLEOTIDE SEQUENCE</scope>
    <source>
        <strain evidence="1">Ploen Becks lab</strain>
    </source>
</reference>
<organism evidence="1 2">
    <name type="scientific">Brachionus calyciflorus</name>
    <dbReference type="NCBI Taxonomy" id="104777"/>
    <lineage>
        <taxon>Eukaryota</taxon>
        <taxon>Metazoa</taxon>
        <taxon>Spiralia</taxon>
        <taxon>Gnathifera</taxon>
        <taxon>Rotifera</taxon>
        <taxon>Eurotatoria</taxon>
        <taxon>Monogononta</taxon>
        <taxon>Pseudotrocha</taxon>
        <taxon>Ploima</taxon>
        <taxon>Brachionidae</taxon>
        <taxon>Brachionus</taxon>
    </lineage>
</organism>
<sequence length="170" mass="19180">MESGCVVITPNLFKHLISKSSSKIEKSILEKDETETLNQEDLKVRTIESQNLLKYHLKDKNEENNSFKVEITVNLNQNSSNSTDAQQLQVNKVKDNEKIEFSLNCTDRCLAFTIAPEVNLVGTTVDFPQVVNSTQTENASEIDHRNAQETIEANPIEITNDIVEEVTKTI</sequence>
<dbReference type="AlphaFoldDB" id="A0A814LL33"/>
<name>A0A814LL33_9BILA</name>
<evidence type="ECO:0000313" key="1">
    <source>
        <dbReference type="EMBL" id="CAF1067323.1"/>
    </source>
</evidence>
<evidence type="ECO:0000313" key="2">
    <source>
        <dbReference type="Proteomes" id="UP000663879"/>
    </source>
</evidence>
<gene>
    <name evidence="1" type="ORF">OXX778_LOCUS19562</name>
</gene>